<dbReference type="PROSITE" id="PS50089">
    <property type="entry name" value="ZF_RING_2"/>
    <property type="match status" value="1"/>
</dbReference>
<feature type="transmembrane region" description="Helical" evidence="15">
    <location>
        <begin position="26"/>
        <end position="54"/>
    </location>
</feature>
<gene>
    <name evidence="17" type="ORF">KP509_22G062000</name>
</gene>
<dbReference type="SUPFAM" id="SSF57850">
    <property type="entry name" value="RING/U-box"/>
    <property type="match status" value="1"/>
</dbReference>
<feature type="domain" description="RING-type" evidence="16">
    <location>
        <begin position="107"/>
        <end position="149"/>
    </location>
</feature>
<dbReference type="PANTHER" id="PTHR46913:SF1">
    <property type="entry name" value="RING-H2 FINGER PROTEIN ATL16"/>
    <property type="match status" value="1"/>
</dbReference>
<comment type="pathway">
    <text evidence="3">Protein modification; protein ubiquitination.</text>
</comment>
<evidence type="ECO:0000256" key="6">
    <source>
        <dbReference type="ARBA" id="ARBA00022692"/>
    </source>
</evidence>
<comment type="catalytic activity">
    <reaction evidence="1">
        <text>S-ubiquitinyl-[E2 ubiquitin-conjugating enzyme]-L-cysteine + [acceptor protein]-L-lysine = [E2 ubiquitin-conjugating enzyme]-L-cysteine + N(6)-ubiquitinyl-[acceptor protein]-L-lysine.</text>
        <dbReference type="EC" id="2.3.2.27"/>
    </reaction>
</comment>
<evidence type="ECO:0000259" key="16">
    <source>
        <dbReference type="PROSITE" id="PS50089"/>
    </source>
</evidence>
<reference evidence="17" key="1">
    <citation type="submission" date="2021-08" db="EMBL/GenBank/DDBJ databases">
        <title>WGS assembly of Ceratopteris richardii.</title>
        <authorList>
            <person name="Marchant D.B."/>
            <person name="Chen G."/>
            <person name="Jenkins J."/>
            <person name="Shu S."/>
            <person name="Leebens-Mack J."/>
            <person name="Grimwood J."/>
            <person name="Schmutz J."/>
            <person name="Soltis P."/>
            <person name="Soltis D."/>
            <person name="Chen Z.-H."/>
        </authorList>
    </citation>
    <scope>NUCLEOTIDE SEQUENCE</scope>
    <source>
        <strain evidence="17">Whitten #5841</strain>
        <tissue evidence="17">Leaf</tissue>
    </source>
</reference>
<feature type="region of interest" description="Disordered" evidence="14">
    <location>
        <begin position="153"/>
        <end position="172"/>
    </location>
</feature>
<name>A0A8T2S6U1_CERRI</name>
<keyword evidence="8 13" id="KW-0863">Zinc-finger</keyword>
<comment type="caution">
    <text evidence="17">The sequence shown here is derived from an EMBL/GenBank/DDBJ whole genome shotgun (WGS) entry which is preliminary data.</text>
</comment>
<evidence type="ECO:0000256" key="4">
    <source>
        <dbReference type="ARBA" id="ARBA00012483"/>
    </source>
</evidence>
<protein>
    <recommendedName>
        <fullName evidence="4">RING-type E3 ubiquitin transferase</fullName>
        <ecNumber evidence="4">2.3.2.27</ecNumber>
    </recommendedName>
</protein>
<keyword evidence="5" id="KW-0808">Transferase</keyword>
<evidence type="ECO:0000256" key="10">
    <source>
        <dbReference type="ARBA" id="ARBA00022833"/>
    </source>
</evidence>
<dbReference type="InterPro" id="IPR013083">
    <property type="entry name" value="Znf_RING/FYVE/PHD"/>
</dbReference>
<evidence type="ECO:0000256" key="11">
    <source>
        <dbReference type="ARBA" id="ARBA00022989"/>
    </source>
</evidence>
<evidence type="ECO:0000256" key="15">
    <source>
        <dbReference type="SAM" id="Phobius"/>
    </source>
</evidence>
<keyword evidence="9" id="KW-0833">Ubl conjugation pathway</keyword>
<dbReference type="EC" id="2.3.2.27" evidence="4"/>
<evidence type="ECO:0000256" key="9">
    <source>
        <dbReference type="ARBA" id="ARBA00022786"/>
    </source>
</evidence>
<dbReference type="SMART" id="SM01197">
    <property type="entry name" value="FANCL_C"/>
    <property type="match status" value="1"/>
</dbReference>
<accession>A0A8T2S6U1</accession>
<keyword evidence="11 15" id="KW-1133">Transmembrane helix</keyword>
<dbReference type="GO" id="GO:0016567">
    <property type="term" value="P:protein ubiquitination"/>
    <property type="evidence" value="ECO:0007669"/>
    <property type="project" value="InterPro"/>
</dbReference>
<dbReference type="GO" id="GO:0016020">
    <property type="term" value="C:membrane"/>
    <property type="evidence" value="ECO:0007669"/>
    <property type="project" value="UniProtKB-SubCell"/>
</dbReference>
<evidence type="ECO:0000256" key="2">
    <source>
        <dbReference type="ARBA" id="ARBA00004167"/>
    </source>
</evidence>
<evidence type="ECO:0000256" key="3">
    <source>
        <dbReference type="ARBA" id="ARBA00004906"/>
    </source>
</evidence>
<evidence type="ECO:0000256" key="7">
    <source>
        <dbReference type="ARBA" id="ARBA00022723"/>
    </source>
</evidence>
<evidence type="ECO:0000256" key="8">
    <source>
        <dbReference type="ARBA" id="ARBA00022771"/>
    </source>
</evidence>
<dbReference type="GO" id="GO:0061630">
    <property type="term" value="F:ubiquitin protein ligase activity"/>
    <property type="evidence" value="ECO:0007669"/>
    <property type="project" value="UniProtKB-EC"/>
</dbReference>
<evidence type="ECO:0000256" key="12">
    <source>
        <dbReference type="ARBA" id="ARBA00023136"/>
    </source>
</evidence>
<sequence length="313" mass="33771">MAPAAQAPITAASSGYNNPQSLSNGFLLAAILLISCSLLVIIMFYICIKVLFWWPPVGPSFRPRLSLSIRRPQVERGMSVSAINSLPTFAFTASPADGSSKAAILECAICLSEFRDGEEGKLLPDCNHSFHVQCIDMWLFSHSNCPLCRTQISSNGTSPGSSTEQQRGEGDVQHRPSLEIHMNMPRSEDSTSIDAADAFSRAVLLPGESMQNTPSLSVKRRFEQDIEQPSSYPCNIHRQDGKILHVTLQIPSTADEGQSSGIASGTSPNRSAQCTLCPHQACTPSPLGRSSSLRASLRRMVSLHASKGKSLVS</sequence>
<dbReference type="OMA" id="IMFYICI"/>
<evidence type="ECO:0000256" key="13">
    <source>
        <dbReference type="PROSITE-ProRule" id="PRU00175"/>
    </source>
</evidence>
<evidence type="ECO:0000313" key="18">
    <source>
        <dbReference type="Proteomes" id="UP000825935"/>
    </source>
</evidence>
<keyword evidence="6 15" id="KW-0812">Transmembrane</keyword>
<proteinExistence type="predicted"/>
<keyword evidence="7" id="KW-0479">Metal-binding</keyword>
<organism evidence="17 18">
    <name type="scientific">Ceratopteris richardii</name>
    <name type="common">Triangle waterfern</name>
    <dbReference type="NCBI Taxonomy" id="49495"/>
    <lineage>
        <taxon>Eukaryota</taxon>
        <taxon>Viridiplantae</taxon>
        <taxon>Streptophyta</taxon>
        <taxon>Embryophyta</taxon>
        <taxon>Tracheophyta</taxon>
        <taxon>Polypodiopsida</taxon>
        <taxon>Polypodiidae</taxon>
        <taxon>Polypodiales</taxon>
        <taxon>Pteridineae</taxon>
        <taxon>Pteridaceae</taxon>
        <taxon>Parkerioideae</taxon>
        <taxon>Ceratopteris</taxon>
    </lineage>
</organism>
<feature type="compositionally biased region" description="Polar residues" evidence="14">
    <location>
        <begin position="153"/>
        <end position="165"/>
    </location>
</feature>
<dbReference type="OrthoDB" id="8062037at2759"/>
<dbReference type="GO" id="GO:0008270">
    <property type="term" value="F:zinc ion binding"/>
    <property type="evidence" value="ECO:0007669"/>
    <property type="project" value="UniProtKB-KW"/>
</dbReference>
<dbReference type="CDD" id="cd16461">
    <property type="entry name" value="RING-H2_EL5-like"/>
    <property type="match status" value="1"/>
</dbReference>
<dbReference type="InterPro" id="IPR044600">
    <property type="entry name" value="ATL1/ATL16-like"/>
</dbReference>
<evidence type="ECO:0000256" key="1">
    <source>
        <dbReference type="ARBA" id="ARBA00000900"/>
    </source>
</evidence>
<keyword evidence="10" id="KW-0862">Zinc</keyword>
<dbReference type="FunFam" id="3.30.40.10:FF:000187">
    <property type="entry name" value="E3 ubiquitin-protein ligase ATL6"/>
    <property type="match status" value="1"/>
</dbReference>
<dbReference type="Gene3D" id="3.30.40.10">
    <property type="entry name" value="Zinc/RING finger domain, C3HC4 (zinc finger)"/>
    <property type="match status" value="1"/>
</dbReference>
<evidence type="ECO:0000256" key="14">
    <source>
        <dbReference type="SAM" id="MobiDB-lite"/>
    </source>
</evidence>
<evidence type="ECO:0000313" key="17">
    <source>
        <dbReference type="EMBL" id="KAH7307488.1"/>
    </source>
</evidence>
<comment type="subcellular location">
    <subcellularLocation>
        <location evidence="2">Membrane</location>
        <topology evidence="2">Single-pass membrane protein</topology>
    </subcellularLocation>
</comment>
<dbReference type="Pfam" id="PF13639">
    <property type="entry name" value="zf-RING_2"/>
    <property type="match status" value="1"/>
</dbReference>
<evidence type="ECO:0000256" key="5">
    <source>
        <dbReference type="ARBA" id="ARBA00022679"/>
    </source>
</evidence>
<keyword evidence="18" id="KW-1185">Reference proteome</keyword>
<dbReference type="EMBL" id="CM035427">
    <property type="protein sequence ID" value="KAH7307488.1"/>
    <property type="molecule type" value="Genomic_DNA"/>
</dbReference>
<dbReference type="Proteomes" id="UP000825935">
    <property type="component" value="Chromosome 22"/>
</dbReference>
<dbReference type="SMART" id="SM00184">
    <property type="entry name" value="RING"/>
    <property type="match status" value="1"/>
</dbReference>
<dbReference type="InterPro" id="IPR001841">
    <property type="entry name" value="Znf_RING"/>
</dbReference>
<dbReference type="AlphaFoldDB" id="A0A8T2S6U1"/>
<dbReference type="PANTHER" id="PTHR46913">
    <property type="entry name" value="RING-H2 FINGER PROTEIN ATL16"/>
    <property type="match status" value="1"/>
</dbReference>
<keyword evidence="12 15" id="KW-0472">Membrane</keyword>